<dbReference type="InterPro" id="IPR011008">
    <property type="entry name" value="Dimeric_a/b-barrel"/>
</dbReference>
<dbReference type="AlphaFoldDB" id="A0A557SRG5"/>
<dbReference type="GO" id="GO:0004497">
    <property type="term" value="F:monooxygenase activity"/>
    <property type="evidence" value="ECO:0007669"/>
    <property type="project" value="UniProtKB-KW"/>
</dbReference>
<dbReference type="InterPro" id="IPR007138">
    <property type="entry name" value="ABM_dom"/>
</dbReference>
<sequence>MTIIEKNSDFVTLINSFTVDQSKQRILIDMLIEATEQIMKKQEGFISANIHRSLDGTAVVNYAQWESKDAFEKMLNNPQAQIHMNDILNVAKSDGRLYEVVFTE</sequence>
<dbReference type="Proteomes" id="UP000315289">
    <property type="component" value="Unassembled WGS sequence"/>
</dbReference>
<evidence type="ECO:0000313" key="2">
    <source>
        <dbReference type="EMBL" id="TVP39188.1"/>
    </source>
</evidence>
<dbReference type="SUPFAM" id="SSF54909">
    <property type="entry name" value="Dimeric alpha+beta barrel"/>
    <property type="match status" value="1"/>
</dbReference>
<protein>
    <submittedName>
        <fullName evidence="2">Tetracenomycin-F1 monooxygenase</fullName>
        <ecNumber evidence="2">1.13.12.21</ecNumber>
    </submittedName>
</protein>
<dbReference type="Gene3D" id="3.30.70.100">
    <property type="match status" value="1"/>
</dbReference>
<keyword evidence="2" id="KW-0560">Oxidoreductase</keyword>
<organism evidence="2 3">
    <name type="scientific">Candidatus Nitrosocosmicus arcticus</name>
    <dbReference type="NCBI Taxonomy" id="2035267"/>
    <lineage>
        <taxon>Archaea</taxon>
        <taxon>Nitrososphaerota</taxon>
        <taxon>Nitrososphaeria</taxon>
        <taxon>Nitrososphaerales</taxon>
        <taxon>Nitrososphaeraceae</taxon>
        <taxon>Candidatus Nitrosocosmicus</taxon>
    </lineage>
</organism>
<dbReference type="RefSeq" id="WP_144734457.1">
    <property type="nucleotide sequence ID" value="NZ_ML675593.1"/>
</dbReference>
<reference evidence="2 3" key="1">
    <citation type="journal article" date="2019" name="Front. Microbiol.">
        <title>Ammonia Oxidation by the Arctic Terrestrial Thaumarchaeote Candidatus Nitrosocosmicus arcticus Is Stimulated by Increasing Temperatures.</title>
        <authorList>
            <person name="Alves R.J.E."/>
            <person name="Kerou M."/>
            <person name="Zappe A."/>
            <person name="Bittner R."/>
            <person name="Abby S.S."/>
            <person name="Schmidt H.A."/>
            <person name="Pfeifer K."/>
            <person name="Schleper C."/>
        </authorList>
    </citation>
    <scope>NUCLEOTIDE SEQUENCE [LARGE SCALE GENOMIC DNA]</scope>
    <source>
        <strain evidence="2 3">Kfb</strain>
    </source>
</reference>
<evidence type="ECO:0000259" key="1">
    <source>
        <dbReference type="PROSITE" id="PS51725"/>
    </source>
</evidence>
<dbReference type="Pfam" id="PF03992">
    <property type="entry name" value="ABM"/>
    <property type="match status" value="1"/>
</dbReference>
<keyword evidence="2" id="KW-0503">Monooxygenase</keyword>
<proteinExistence type="predicted"/>
<feature type="domain" description="ABM" evidence="1">
    <location>
        <begin position="11"/>
        <end position="102"/>
    </location>
</feature>
<comment type="caution">
    <text evidence="2">The sequence shown here is derived from an EMBL/GenBank/DDBJ whole genome shotgun (WGS) entry which is preliminary data.</text>
</comment>
<dbReference type="PROSITE" id="PS51725">
    <property type="entry name" value="ABM"/>
    <property type="match status" value="1"/>
</dbReference>
<dbReference type="EMBL" id="VOAH01000019">
    <property type="protein sequence ID" value="TVP39188.1"/>
    <property type="molecule type" value="Genomic_DNA"/>
</dbReference>
<accession>A0A557SRG5</accession>
<name>A0A557SRG5_9ARCH</name>
<dbReference type="OrthoDB" id="11011at2157"/>
<dbReference type="EC" id="1.13.12.21" evidence="2"/>
<keyword evidence="3" id="KW-1185">Reference proteome</keyword>
<evidence type="ECO:0000313" key="3">
    <source>
        <dbReference type="Proteomes" id="UP000315289"/>
    </source>
</evidence>
<gene>
    <name evidence="2" type="primary">tcmH</name>
    <name evidence="2" type="ORF">NARC_190024</name>
</gene>